<keyword evidence="1" id="KW-0472">Membrane</keyword>
<proteinExistence type="predicted"/>
<feature type="transmembrane region" description="Helical" evidence="1">
    <location>
        <begin position="97"/>
        <end position="119"/>
    </location>
</feature>
<keyword evidence="1" id="KW-1133">Transmembrane helix</keyword>
<feature type="transmembrane region" description="Helical" evidence="1">
    <location>
        <begin position="50"/>
        <end position="77"/>
    </location>
</feature>
<sequence>MNGTWWLVRLRSAPTGITLAAGSAAVVAAALAAAALIAPSELVARLVAMALCVAAIGAFGGDLIAALATAGIAWSVLDGFLVNRLGALTWDGAADAARLGVLAGSALAGWLGALAYRVARHRRDVVRMRVWLYGDGFASSVHAHKEASPRG</sequence>
<gene>
    <name evidence="2" type="ORF">GCM10022255_058290</name>
</gene>
<evidence type="ECO:0000313" key="2">
    <source>
        <dbReference type="EMBL" id="GAA4254259.1"/>
    </source>
</evidence>
<accession>A0ABP8DF03</accession>
<evidence type="ECO:0000313" key="3">
    <source>
        <dbReference type="Proteomes" id="UP001500620"/>
    </source>
</evidence>
<dbReference type="EMBL" id="BAABAT010000018">
    <property type="protein sequence ID" value="GAA4254259.1"/>
    <property type="molecule type" value="Genomic_DNA"/>
</dbReference>
<keyword evidence="1" id="KW-0812">Transmembrane</keyword>
<keyword evidence="3" id="KW-1185">Reference proteome</keyword>
<protein>
    <submittedName>
        <fullName evidence="2">Uncharacterized protein</fullName>
    </submittedName>
</protein>
<dbReference type="RefSeq" id="WP_345131321.1">
    <property type="nucleotide sequence ID" value="NZ_BAABAT010000018.1"/>
</dbReference>
<evidence type="ECO:0000256" key="1">
    <source>
        <dbReference type="SAM" id="Phobius"/>
    </source>
</evidence>
<reference evidence="3" key="1">
    <citation type="journal article" date="2019" name="Int. J. Syst. Evol. Microbiol.">
        <title>The Global Catalogue of Microorganisms (GCM) 10K type strain sequencing project: providing services to taxonomists for standard genome sequencing and annotation.</title>
        <authorList>
            <consortium name="The Broad Institute Genomics Platform"/>
            <consortium name="The Broad Institute Genome Sequencing Center for Infectious Disease"/>
            <person name="Wu L."/>
            <person name="Ma J."/>
        </authorList>
    </citation>
    <scope>NUCLEOTIDE SEQUENCE [LARGE SCALE GENOMIC DNA]</scope>
    <source>
        <strain evidence="3">JCM 17441</strain>
    </source>
</reference>
<organism evidence="2 3">
    <name type="scientific">Dactylosporangium darangshiense</name>
    <dbReference type="NCBI Taxonomy" id="579108"/>
    <lineage>
        <taxon>Bacteria</taxon>
        <taxon>Bacillati</taxon>
        <taxon>Actinomycetota</taxon>
        <taxon>Actinomycetes</taxon>
        <taxon>Micromonosporales</taxon>
        <taxon>Micromonosporaceae</taxon>
        <taxon>Dactylosporangium</taxon>
    </lineage>
</organism>
<dbReference type="Proteomes" id="UP001500620">
    <property type="component" value="Unassembled WGS sequence"/>
</dbReference>
<comment type="caution">
    <text evidence="2">The sequence shown here is derived from an EMBL/GenBank/DDBJ whole genome shotgun (WGS) entry which is preliminary data.</text>
</comment>
<feature type="transmembrane region" description="Helical" evidence="1">
    <location>
        <begin position="16"/>
        <end position="38"/>
    </location>
</feature>
<name>A0ABP8DF03_9ACTN</name>